<evidence type="ECO:0000259" key="1">
    <source>
        <dbReference type="Pfam" id="PF00582"/>
    </source>
</evidence>
<dbReference type="PRINTS" id="PR01438">
    <property type="entry name" value="UNVRSLSTRESS"/>
</dbReference>
<accession>A0A2J7ZTI4</accession>
<evidence type="ECO:0000313" key="3">
    <source>
        <dbReference type="Proteomes" id="UP000236333"/>
    </source>
</evidence>
<dbReference type="AlphaFoldDB" id="A0A2J7ZTI4"/>
<dbReference type="Gene3D" id="3.40.50.620">
    <property type="entry name" value="HUPs"/>
    <property type="match status" value="1"/>
</dbReference>
<keyword evidence="3" id="KW-1185">Reference proteome</keyword>
<dbReference type="CDD" id="cd23659">
    <property type="entry name" value="USP_At3g01520-like"/>
    <property type="match status" value="1"/>
</dbReference>
<dbReference type="Proteomes" id="UP000236333">
    <property type="component" value="Unassembled WGS sequence"/>
</dbReference>
<dbReference type="InterPro" id="IPR006016">
    <property type="entry name" value="UspA"/>
</dbReference>
<dbReference type="InterPro" id="IPR014729">
    <property type="entry name" value="Rossmann-like_a/b/a_fold"/>
</dbReference>
<dbReference type="Pfam" id="PF00582">
    <property type="entry name" value="Usp"/>
    <property type="match status" value="1"/>
</dbReference>
<dbReference type="EMBL" id="PGGS01000490">
    <property type="protein sequence ID" value="PNH03550.1"/>
    <property type="molecule type" value="Genomic_DNA"/>
</dbReference>
<organism evidence="2 3">
    <name type="scientific">Tetrabaena socialis</name>
    <dbReference type="NCBI Taxonomy" id="47790"/>
    <lineage>
        <taxon>Eukaryota</taxon>
        <taxon>Viridiplantae</taxon>
        <taxon>Chlorophyta</taxon>
        <taxon>core chlorophytes</taxon>
        <taxon>Chlorophyceae</taxon>
        <taxon>CS clade</taxon>
        <taxon>Chlamydomonadales</taxon>
        <taxon>Tetrabaenaceae</taxon>
        <taxon>Tetrabaena</taxon>
    </lineage>
</organism>
<dbReference type="OrthoDB" id="843225at2759"/>
<comment type="caution">
    <text evidence="2">The sequence shown here is derived from an EMBL/GenBank/DDBJ whole genome shotgun (WGS) entry which is preliminary data.</text>
</comment>
<dbReference type="PANTHER" id="PTHR31964:SF113">
    <property type="entry name" value="USPA DOMAIN-CONTAINING PROTEIN"/>
    <property type="match status" value="1"/>
</dbReference>
<gene>
    <name evidence="2" type="ORF">TSOC_010373</name>
</gene>
<evidence type="ECO:0000313" key="2">
    <source>
        <dbReference type="EMBL" id="PNH03550.1"/>
    </source>
</evidence>
<dbReference type="InterPro" id="IPR006015">
    <property type="entry name" value="Universal_stress_UspA"/>
</dbReference>
<protein>
    <recommendedName>
        <fullName evidence="1">UspA domain-containing protein</fullName>
    </recommendedName>
</protein>
<dbReference type="SUPFAM" id="SSF52402">
    <property type="entry name" value="Adenine nucleotide alpha hydrolases-like"/>
    <property type="match status" value="1"/>
</dbReference>
<feature type="domain" description="UspA" evidence="1">
    <location>
        <begin position="9"/>
        <end position="159"/>
    </location>
</feature>
<name>A0A2J7ZTI4_9CHLO</name>
<sequence>MDVDAFAKRHILISVDESAASEKALDWAIENIYRAGDELHLFHVIPPGQYVVLSTDMGFEEVVEDSEASQKRVEDHARNLLTEKFVPKLKAKDIAYQVELVRFATDNESIGAVICKRAEQLQAACVVMAKHNKGAIKEFFVGSVCNYCTHHCKQPVMVMHND</sequence>
<proteinExistence type="predicted"/>
<dbReference type="PANTHER" id="PTHR31964">
    <property type="entry name" value="ADENINE NUCLEOTIDE ALPHA HYDROLASES-LIKE SUPERFAMILY PROTEIN"/>
    <property type="match status" value="1"/>
</dbReference>
<reference evidence="2 3" key="1">
    <citation type="journal article" date="2017" name="Mol. Biol. Evol.">
        <title>The 4-celled Tetrabaena socialis nuclear genome reveals the essential components for genetic control of cell number at the origin of multicellularity in the volvocine lineage.</title>
        <authorList>
            <person name="Featherston J."/>
            <person name="Arakaki Y."/>
            <person name="Hanschen E.R."/>
            <person name="Ferris P.J."/>
            <person name="Michod R.E."/>
            <person name="Olson B.J.S.C."/>
            <person name="Nozaki H."/>
            <person name="Durand P.M."/>
        </authorList>
    </citation>
    <scope>NUCLEOTIDE SEQUENCE [LARGE SCALE GENOMIC DNA]</scope>
    <source>
        <strain evidence="2 3">NIES-571</strain>
    </source>
</reference>